<dbReference type="RefSeq" id="WP_305994075.1">
    <property type="nucleotide sequence ID" value="NZ_JAVAMP010000018.1"/>
</dbReference>
<evidence type="ECO:0000256" key="1">
    <source>
        <dbReference type="ARBA" id="ARBA00004635"/>
    </source>
</evidence>
<comment type="subcellular location">
    <subcellularLocation>
        <location evidence="1">Membrane</location>
        <topology evidence="1">Lipid-anchor</topology>
    </subcellularLocation>
</comment>
<keyword evidence="12" id="KW-1185">Reference proteome</keyword>
<proteinExistence type="inferred from homology"/>
<comment type="caution">
    <text evidence="11">The sequence shown here is derived from an EMBL/GenBank/DDBJ whole genome shotgun (WGS) entry which is preliminary data.</text>
</comment>
<feature type="domain" description="Spore germination protein N-terminal" evidence="10">
    <location>
        <begin position="22"/>
        <end position="179"/>
    </location>
</feature>
<evidence type="ECO:0000256" key="6">
    <source>
        <dbReference type="ARBA" id="ARBA00023139"/>
    </source>
</evidence>
<feature type="chain" id="PRO_5046234633" evidence="8">
    <location>
        <begin position="20"/>
        <end position="356"/>
    </location>
</feature>
<keyword evidence="6" id="KW-0564">Palmitate</keyword>
<evidence type="ECO:0000256" key="7">
    <source>
        <dbReference type="ARBA" id="ARBA00023288"/>
    </source>
</evidence>
<dbReference type="InterPro" id="IPR038501">
    <property type="entry name" value="Spore_GerAC_C_sf"/>
</dbReference>
<evidence type="ECO:0000256" key="8">
    <source>
        <dbReference type="SAM" id="SignalP"/>
    </source>
</evidence>
<dbReference type="InterPro" id="IPR008844">
    <property type="entry name" value="Spore_GerAC-like"/>
</dbReference>
<evidence type="ECO:0000259" key="9">
    <source>
        <dbReference type="Pfam" id="PF05504"/>
    </source>
</evidence>
<dbReference type="PANTHER" id="PTHR35789:SF1">
    <property type="entry name" value="SPORE GERMINATION PROTEIN B3"/>
    <property type="match status" value="1"/>
</dbReference>
<evidence type="ECO:0000256" key="5">
    <source>
        <dbReference type="ARBA" id="ARBA00023136"/>
    </source>
</evidence>
<evidence type="ECO:0000259" key="10">
    <source>
        <dbReference type="Pfam" id="PF25198"/>
    </source>
</evidence>
<sequence length="356" mass="40636">MKKALCLLFILLLSGCMNNYGIDDLAMLSGIAFDTSEEDYLDVTAMYQVPTETDVFEYLHATSKNTEIELMSQTKREIAFGQLRIALFGEEIASEGIYPIILSFLRDPSIGPLVKLAVTKGTAKDILITKLEKEPNTGSYIETMLAKFDEEYVFPSVNLLRFTRSYFDDGVDPFLPLISSTGKNIILDGLVLFQNDRLVTTLNKEKSIYMLLLAEDFKKGVVDLVIEFDDKKEDIHLSYVRNSHKTKVMREDNQFSIHYDIEMSGSLEGYSGDQTLKEDTVQKEIEIKINNALNREMKEMLLFLQKHKVDPIGVGGSIRNSLSYAEWKKLNWEETYPNINFSIDVSMKIRNVSKFN</sequence>
<dbReference type="Gene3D" id="3.30.300.210">
    <property type="entry name" value="Nutrient germinant receptor protein C, domain 3"/>
    <property type="match status" value="1"/>
</dbReference>
<dbReference type="InterPro" id="IPR046953">
    <property type="entry name" value="Spore_GerAC-like_C"/>
</dbReference>
<feature type="domain" description="Spore germination GerAC-like C-terminal" evidence="9">
    <location>
        <begin position="188"/>
        <end position="352"/>
    </location>
</feature>
<organism evidence="11 12">
    <name type="scientific">Chengkuizengella axinellae</name>
    <dbReference type="NCBI Taxonomy" id="3064388"/>
    <lineage>
        <taxon>Bacteria</taxon>
        <taxon>Bacillati</taxon>
        <taxon>Bacillota</taxon>
        <taxon>Bacilli</taxon>
        <taxon>Bacillales</taxon>
        <taxon>Paenibacillaceae</taxon>
        <taxon>Chengkuizengella</taxon>
    </lineage>
</organism>
<dbReference type="PANTHER" id="PTHR35789">
    <property type="entry name" value="SPORE GERMINATION PROTEIN B3"/>
    <property type="match status" value="1"/>
</dbReference>
<dbReference type="Pfam" id="PF25198">
    <property type="entry name" value="Spore_GerAC_N"/>
    <property type="match status" value="1"/>
</dbReference>
<keyword evidence="3" id="KW-0309">Germination</keyword>
<dbReference type="NCBIfam" id="TIGR02887">
    <property type="entry name" value="spore_ger_x_C"/>
    <property type="match status" value="1"/>
</dbReference>
<comment type="similarity">
    <text evidence="2">Belongs to the GerABKC lipoprotein family.</text>
</comment>
<dbReference type="PROSITE" id="PS51257">
    <property type="entry name" value="PROKAR_LIPOPROTEIN"/>
    <property type="match status" value="1"/>
</dbReference>
<evidence type="ECO:0000256" key="2">
    <source>
        <dbReference type="ARBA" id="ARBA00007886"/>
    </source>
</evidence>
<evidence type="ECO:0000313" key="11">
    <source>
        <dbReference type="EMBL" id="MDP5276767.1"/>
    </source>
</evidence>
<dbReference type="Pfam" id="PF05504">
    <property type="entry name" value="Spore_GerAC"/>
    <property type="match status" value="1"/>
</dbReference>
<reference evidence="11 12" key="1">
    <citation type="submission" date="2023-08" db="EMBL/GenBank/DDBJ databases">
        <authorList>
            <person name="Park J.-S."/>
        </authorList>
    </citation>
    <scope>NUCLEOTIDE SEQUENCE [LARGE SCALE GENOMIC DNA]</scope>
    <source>
        <strain evidence="11 12">2205SS18-9</strain>
    </source>
</reference>
<evidence type="ECO:0000313" key="12">
    <source>
        <dbReference type="Proteomes" id="UP001231941"/>
    </source>
</evidence>
<evidence type="ECO:0000256" key="3">
    <source>
        <dbReference type="ARBA" id="ARBA00022544"/>
    </source>
</evidence>
<dbReference type="InterPro" id="IPR057336">
    <property type="entry name" value="GerAC_N"/>
</dbReference>
<dbReference type="EMBL" id="JAVAMP010000018">
    <property type="protein sequence ID" value="MDP5276767.1"/>
    <property type="molecule type" value="Genomic_DNA"/>
</dbReference>
<keyword evidence="4 8" id="KW-0732">Signal</keyword>
<accession>A0ABT9J5N6</accession>
<dbReference type="Proteomes" id="UP001231941">
    <property type="component" value="Unassembled WGS sequence"/>
</dbReference>
<name>A0ABT9J5N6_9BACL</name>
<keyword evidence="5" id="KW-0472">Membrane</keyword>
<gene>
    <name evidence="11" type="ORF">Q5Y73_21985</name>
</gene>
<keyword evidence="7" id="KW-0449">Lipoprotein</keyword>
<protein>
    <submittedName>
        <fullName evidence="11">Ger(X)C family spore germination protein</fullName>
    </submittedName>
</protein>
<evidence type="ECO:0000256" key="4">
    <source>
        <dbReference type="ARBA" id="ARBA00022729"/>
    </source>
</evidence>
<feature type="signal peptide" evidence="8">
    <location>
        <begin position="1"/>
        <end position="19"/>
    </location>
</feature>